<dbReference type="EMBL" id="JABBJH010000042">
    <property type="protein sequence ID" value="NMK40093.1"/>
    <property type="molecule type" value="Genomic_DNA"/>
</dbReference>
<organism evidence="1 2">
    <name type="scientific">Megasphaera elsdenii</name>
    <dbReference type="NCBI Taxonomy" id="907"/>
    <lineage>
        <taxon>Bacteria</taxon>
        <taxon>Bacillati</taxon>
        <taxon>Bacillota</taxon>
        <taxon>Negativicutes</taxon>
        <taxon>Veillonellales</taxon>
        <taxon>Veillonellaceae</taxon>
        <taxon>Megasphaera</taxon>
    </lineage>
</organism>
<accession>A0A848EW32</accession>
<name>A0A848EW32_MEGEL</name>
<proteinExistence type="predicted"/>
<evidence type="ECO:0000313" key="1">
    <source>
        <dbReference type="EMBL" id="NMK40093.1"/>
    </source>
</evidence>
<dbReference type="Proteomes" id="UP000536773">
    <property type="component" value="Unassembled WGS sequence"/>
</dbReference>
<dbReference type="AlphaFoldDB" id="A0A848EW32"/>
<sequence length="148" mass="16248">MVFANLIEECYQSGVPWQASHKLGELLDLFFARLLPSGTGDFGIGPSQLREKQTNPIMVCTLSFDGAFFYFNSLTVSCWTYFLPGFCRAVPVISTPALLGLGKSKRTQLGAIDVHCGTSITGIIIGHFCFVVNKIMHIKPNGFLLSRP</sequence>
<protein>
    <submittedName>
        <fullName evidence="1">Uncharacterized protein</fullName>
    </submittedName>
</protein>
<gene>
    <name evidence="1" type="ORF">HG933_12125</name>
</gene>
<reference evidence="1 2" key="1">
    <citation type="submission" date="2020-04" db="EMBL/GenBank/DDBJ databases">
        <authorList>
            <person name="Hitch T.C.A."/>
            <person name="Wylensek D."/>
            <person name="Clavel T."/>
        </authorList>
    </citation>
    <scope>NUCLEOTIDE SEQUENCE [LARGE SCALE GENOMIC DNA]</scope>
    <source>
        <strain evidence="1 2">WCA-386-APC-2A</strain>
    </source>
</reference>
<comment type="caution">
    <text evidence="1">The sequence shown here is derived from an EMBL/GenBank/DDBJ whole genome shotgun (WGS) entry which is preliminary data.</text>
</comment>
<evidence type="ECO:0000313" key="2">
    <source>
        <dbReference type="Proteomes" id="UP000536773"/>
    </source>
</evidence>